<dbReference type="AlphaFoldDB" id="A0A3S0BXE3"/>
<dbReference type="RefSeq" id="WP_126161804.1">
    <property type="nucleotide sequence ID" value="NZ_RQPJ01000003.1"/>
</dbReference>
<reference evidence="1 2" key="1">
    <citation type="submission" date="2018-11" db="EMBL/GenBank/DDBJ databases">
        <title>Arenibacter aquaticus sp.nov., a marine bacterium isolated from surface seawater in the South China Sea.</title>
        <authorList>
            <person name="Guo J."/>
            <person name="Sun J."/>
        </authorList>
    </citation>
    <scope>NUCLEOTIDE SEQUENCE [LARGE SCALE GENOMIC DNA]</scope>
    <source>
        <strain evidence="1 2">GUO666</strain>
    </source>
</reference>
<dbReference type="InterPro" id="IPR053158">
    <property type="entry name" value="CapK_Type1_Caps_Biosynth"/>
</dbReference>
<dbReference type="PANTHER" id="PTHR36932:SF1">
    <property type="entry name" value="CAPSULAR POLYSACCHARIDE BIOSYNTHESIS PROTEIN"/>
    <property type="match status" value="1"/>
</dbReference>
<accession>A0A3S0BXE3</accession>
<organism evidence="1 2">
    <name type="scientific">Arenibacter aquaticus</name>
    <dbReference type="NCBI Taxonomy" id="2489054"/>
    <lineage>
        <taxon>Bacteria</taxon>
        <taxon>Pseudomonadati</taxon>
        <taxon>Bacteroidota</taxon>
        <taxon>Flavobacteriia</taxon>
        <taxon>Flavobacteriales</taxon>
        <taxon>Flavobacteriaceae</taxon>
        <taxon>Arenibacter</taxon>
    </lineage>
</organism>
<proteinExistence type="predicted"/>
<dbReference type="SUPFAM" id="SSF56801">
    <property type="entry name" value="Acetyl-CoA synthetase-like"/>
    <property type="match status" value="1"/>
</dbReference>
<evidence type="ECO:0000313" key="2">
    <source>
        <dbReference type="Proteomes" id="UP000267585"/>
    </source>
</evidence>
<dbReference type="PANTHER" id="PTHR36932">
    <property type="entry name" value="CAPSULAR POLYSACCHARIDE BIOSYNTHESIS PROTEIN"/>
    <property type="match status" value="1"/>
</dbReference>
<protein>
    <submittedName>
        <fullName evidence="1">CoF synthetase</fullName>
    </submittedName>
</protein>
<dbReference type="Proteomes" id="UP000267585">
    <property type="component" value="Unassembled WGS sequence"/>
</dbReference>
<dbReference type="InterPro" id="IPR042099">
    <property type="entry name" value="ANL_N_sf"/>
</dbReference>
<name>A0A3S0BXE3_9FLAO</name>
<keyword evidence="2" id="KW-1185">Reference proteome</keyword>
<dbReference type="OrthoDB" id="580775at2"/>
<evidence type="ECO:0000313" key="1">
    <source>
        <dbReference type="EMBL" id="RTE53816.1"/>
    </source>
</evidence>
<dbReference type="Gene3D" id="3.40.50.12780">
    <property type="entry name" value="N-terminal domain of ligase-like"/>
    <property type="match status" value="1"/>
</dbReference>
<dbReference type="EMBL" id="RQPJ01000003">
    <property type="protein sequence ID" value="RTE53816.1"/>
    <property type="molecule type" value="Genomic_DNA"/>
</dbReference>
<comment type="caution">
    <text evidence="1">The sequence shown here is derived from an EMBL/GenBank/DDBJ whole genome shotgun (WGS) entry which is preliminary data.</text>
</comment>
<sequence>MGILFWLRNSFFWTMDALKGSSVKKDFLQIETCFKLSSFEELQQHNKPILKHLLNTAVSESTFYKKYAGYKSLRDFPVVDKHIIKKNFDEISISDKTKEKLFTVSTSGSTGTPFKIFQSKRKKTRNTADTLYFANSAGYFLGHQLLYLRLWSAYYRKSNFLAKLQNIRQLDVQDLDEPYIEKLIEELKKDKSIKGWLGYPSGFEKICNYLDKTGSGQLDCNIQSIIAMSEGLSHYVKSKMEYYFQAPVVSRYSNVENGIIAQQKPGEKYFTINWASYHVEILDINKDIPVKTGEIGRIVVTDLYNTATPMIRYDTGDLGSFSFLKDQHNKFPMLSSVQGRKMDVLLDTNGNLVSPFKMYNYLHDYPELDQVQFIQSGKNRYTIKINKKGSFKRENEFVYLFKKDMGKDAVISIEYVDEIPLLKSGKRKLTVNLCQ</sequence>
<gene>
    <name evidence="1" type="ORF">EHW67_07730</name>
</gene>